<evidence type="ECO:0000256" key="4">
    <source>
        <dbReference type="ARBA" id="ARBA00022679"/>
    </source>
</evidence>
<reference evidence="12 13" key="1">
    <citation type="submission" date="2017-09" db="EMBL/GenBank/DDBJ databases">
        <title>Bloom of a denitrifying methanotroph, Candidatus Methylomirabilis limnetica, in a deep stratified lake.</title>
        <authorList>
            <person name="Graf J.S."/>
            <person name="Marchant H.K."/>
            <person name="Tienken D."/>
            <person name="Hach P.F."/>
            <person name="Brand A."/>
            <person name="Schubert C.J."/>
            <person name="Kuypers M.M."/>
            <person name="Milucka J."/>
        </authorList>
    </citation>
    <scope>NUCLEOTIDE SEQUENCE [LARGE SCALE GENOMIC DNA]</scope>
    <source>
        <strain evidence="12 13">Zug</strain>
    </source>
</reference>
<feature type="transmembrane region" description="Helical" evidence="11">
    <location>
        <begin position="201"/>
        <end position="218"/>
    </location>
</feature>
<dbReference type="GO" id="GO:0005886">
    <property type="term" value="C:plasma membrane"/>
    <property type="evidence" value="ECO:0007669"/>
    <property type="project" value="UniProtKB-SubCell"/>
</dbReference>
<dbReference type="Pfam" id="PF01098">
    <property type="entry name" value="FTSW_RODA_SPOVE"/>
    <property type="match status" value="1"/>
</dbReference>
<reference evidence="13" key="2">
    <citation type="journal article" date="2018" name="Environ. Microbiol.">
        <title>Bloom of a denitrifying methanotroph, 'Candidatus Methylomirabilis limnetica', in a deep stratified lake.</title>
        <authorList>
            <person name="Graf J.S."/>
            <person name="Mayr M.J."/>
            <person name="Marchant H.K."/>
            <person name="Tienken D."/>
            <person name="Hach P.F."/>
            <person name="Brand A."/>
            <person name="Schubert C.J."/>
            <person name="Kuypers M.M."/>
            <person name="Milucka J."/>
        </authorList>
    </citation>
    <scope>NUCLEOTIDE SEQUENCE [LARGE SCALE GENOMIC DNA]</scope>
    <source>
        <strain evidence="13">Zug</strain>
    </source>
</reference>
<keyword evidence="8 11" id="KW-1133">Transmembrane helix</keyword>
<dbReference type="PANTHER" id="PTHR30474">
    <property type="entry name" value="CELL CYCLE PROTEIN"/>
    <property type="match status" value="1"/>
</dbReference>
<comment type="pathway">
    <text evidence="11">Cell wall biogenesis; peptidoglycan biosynthesis.</text>
</comment>
<comment type="caution">
    <text evidence="12">The sequence shown here is derived from an EMBL/GenBank/DDBJ whole genome shotgun (WGS) entry which is preliminary data.</text>
</comment>
<dbReference type="InterPro" id="IPR001182">
    <property type="entry name" value="FtsW/RodA"/>
</dbReference>
<evidence type="ECO:0000313" key="13">
    <source>
        <dbReference type="Proteomes" id="UP000241436"/>
    </source>
</evidence>
<evidence type="ECO:0000256" key="9">
    <source>
        <dbReference type="ARBA" id="ARBA00023136"/>
    </source>
</evidence>
<gene>
    <name evidence="11" type="primary">rodA</name>
    <name evidence="12" type="ORF">CLG94_11045</name>
</gene>
<dbReference type="GO" id="GO:0008360">
    <property type="term" value="P:regulation of cell shape"/>
    <property type="evidence" value="ECO:0007669"/>
    <property type="project" value="UniProtKB-KW"/>
</dbReference>
<dbReference type="InterPro" id="IPR011923">
    <property type="entry name" value="RodA/MrdB"/>
</dbReference>
<evidence type="ECO:0000256" key="11">
    <source>
        <dbReference type="HAMAP-Rule" id="MF_02079"/>
    </source>
</evidence>
<keyword evidence="10 11" id="KW-0961">Cell wall biogenesis/degradation</keyword>
<comment type="subcellular location">
    <subcellularLocation>
        <location evidence="11">Cell membrane</location>
        <topology evidence="11">Multi-pass membrane protein</topology>
    </subcellularLocation>
    <subcellularLocation>
        <location evidence="1">Membrane</location>
        <topology evidence="1">Multi-pass membrane protein</topology>
    </subcellularLocation>
</comment>
<dbReference type="EC" id="2.4.99.28" evidence="11"/>
<evidence type="ECO:0000256" key="2">
    <source>
        <dbReference type="ARBA" id="ARBA00022475"/>
    </source>
</evidence>
<keyword evidence="2 11" id="KW-1003">Cell membrane</keyword>
<feature type="transmembrane region" description="Helical" evidence="11">
    <location>
        <begin position="225"/>
        <end position="243"/>
    </location>
</feature>
<accession>A0A2T4TVU7</accession>
<sequence length="406" mass="45048">MHRLRRASWRRGLSSPRSHRQFRLLSRNRLKGTDERSCLVLIDRRVLPAAFDWRLAASAAGLAALSVLIIYSTSGLHSSLFRRSLYLKQAAWAVMGLFAMILLCGLHYRTIWRLAYPIYGVILASLLLTSLTGRAGMGAQRWLGIGSFAFQPSEFMKLSLILLLARYFEDHKDDLRAPRTFIPPILLTLLPAAFVMRQPDLGTAIMLLLISASILVLMGLKVRYFVMLGTLGAVIAPVLWRFLHDYQKSRILVFIDPDMDPMGAGYHLAQSKIAVGSGGLLGKGWMVATQSQLNFLPANHTDFIFAGLAEQWGFIGSIGLLLLYAYLFSKGLRLAKDARDLFTMVTSFGVVSMMAIQVVINIGMVVGIMPVVGIPLPLLSYGGSAMLANMLAVGLLLNIRMHRYLY</sequence>
<evidence type="ECO:0000313" key="12">
    <source>
        <dbReference type="EMBL" id="PTL35229.1"/>
    </source>
</evidence>
<feature type="transmembrane region" description="Helical" evidence="11">
    <location>
        <begin position="91"/>
        <end position="108"/>
    </location>
</feature>
<dbReference type="InterPro" id="IPR018365">
    <property type="entry name" value="Cell_cycle_FtsW-rel_CS"/>
</dbReference>
<feature type="transmembrane region" description="Helical" evidence="11">
    <location>
        <begin position="378"/>
        <end position="399"/>
    </location>
</feature>
<evidence type="ECO:0000256" key="10">
    <source>
        <dbReference type="ARBA" id="ARBA00023316"/>
    </source>
</evidence>
<dbReference type="GO" id="GO:0015648">
    <property type="term" value="F:lipid-linked peptidoglycan transporter activity"/>
    <property type="evidence" value="ECO:0007669"/>
    <property type="project" value="TreeGrafter"/>
</dbReference>
<dbReference type="GO" id="GO:0032153">
    <property type="term" value="C:cell division site"/>
    <property type="evidence" value="ECO:0007669"/>
    <property type="project" value="TreeGrafter"/>
</dbReference>
<keyword evidence="3 11" id="KW-0328">Glycosyltransferase</keyword>
<organism evidence="12 13">
    <name type="scientific">Candidatus Methylomirabilis limnetica</name>
    <dbReference type="NCBI Taxonomy" id="2033718"/>
    <lineage>
        <taxon>Bacteria</taxon>
        <taxon>Candidatus Methylomirabilota</taxon>
        <taxon>Candidatus Methylomirabilia</taxon>
        <taxon>Candidatus Methylomirabilales</taxon>
        <taxon>Candidatus Methylomirabilaceae</taxon>
        <taxon>Candidatus Methylomirabilis</taxon>
    </lineage>
</organism>
<dbReference type="GO" id="GO:0008955">
    <property type="term" value="F:peptidoglycan glycosyltransferase activity"/>
    <property type="evidence" value="ECO:0007669"/>
    <property type="project" value="UniProtKB-UniRule"/>
</dbReference>
<name>A0A2T4TVU7_9BACT</name>
<evidence type="ECO:0000256" key="8">
    <source>
        <dbReference type="ARBA" id="ARBA00022989"/>
    </source>
</evidence>
<keyword evidence="7 11" id="KW-0573">Peptidoglycan synthesis</keyword>
<evidence type="ECO:0000256" key="3">
    <source>
        <dbReference type="ARBA" id="ARBA00022676"/>
    </source>
</evidence>
<feature type="transmembrane region" description="Helical" evidence="11">
    <location>
        <begin position="177"/>
        <end position="195"/>
    </location>
</feature>
<dbReference type="GO" id="GO:0071555">
    <property type="term" value="P:cell wall organization"/>
    <property type="evidence" value="ECO:0007669"/>
    <property type="project" value="UniProtKB-KW"/>
</dbReference>
<evidence type="ECO:0000256" key="6">
    <source>
        <dbReference type="ARBA" id="ARBA00022960"/>
    </source>
</evidence>
<dbReference type="PROSITE" id="PS00428">
    <property type="entry name" value="FTSW_RODA_SPOVE"/>
    <property type="match status" value="1"/>
</dbReference>
<keyword evidence="4 11" id="KW-0808">Transferase</keyword>
<feature type="transmembrane region" description="Helical" evidence="11">
    <location>
        <begin position="142"/>
        <end position="165"/>
    </location>
</feature>
<keyword evidence="9 11" id="KW-0472">Membrane</keyword>
<feature type="transmembrane region" description="Helical" evidence="11">
    <location>
        <begin position="53"/>
        <end position="71"/>
    </location>
</feature>
<keyword evidence="5 11" id="KW-0812">Transmembrane</keyword>
<dbReference type="NCBIfam" id="TIGR02210">
    <property type="entry name" value="rodA_shape"/>
    <property type="match status" value="1"/>
</dbReference>
<proteinExistence type="inferred from homology"/>
<dbReference type="HAMAP" id="MF_02079">
    <property type="entry name" value="PGT_RodA"/>
    <property type="match status" value="1"/>
</dbReference>
<dbReference type="PANTHER" id="PTHR30474:SF1">
    <property type="entry name" value="PEPTIDOGLYCAN GLYCOSYLTRANSFERASE MRDB"/>
    <property type="match status" value="1"/>
</dbReference>
<dbReference type="EMBL" id="NVQC01000028">
    <property type="protein sequence ID" value="PTL35229.1"/>
    <property type="molecule type" value="Genomic_DNA"/>
</dbReference>
<keyword evidence="13" id="KW-1185">Reference proteome</keyword>
<dbReference type="GO" id="GO:0009252">
    <property type="term" value="P:peptidoglycan biosynthetic process"/>
    <property type="evidence" value="ECO:0007669"/>
    <property type="project" value="UniProtKB-UniRule"/>
</dbReference>
<dbReference type="Proteomes" id="UP000241436">
    <property type="component" value="Unassembled WGS sequence"/>
</dbReference>
<dbReference type="AlphaFoldDB" id="A0A2T4TVU7"/>
<dbReference type="UniPathway" id="UPA00219"/>
<evidence type="ECO:0000256" key="7">
    <source>
        <dbReference type="ARBA" id="ARBA00022984"/>
    </source>
</evidence>
<evidence type="ECO:0000256" key="5">
    <source>
        <dbReference type="ARBA" id="ARBA00022692"/>
    </source>
</evidence>
<dbReference type="GO" id="GO:0051301">
    <property type="term" value="P:cell division"/>
    <property type="evidence" value="ECO:0007669"/>
    <property type="project" value="InterPro"/>
</dbReference>
<feature type="transmembrane region" description="Helical" evidence="11">
    <location>
        <begin position="115"/>
        <end position="136"/>
    </location>
</feature>
<feature type="transmembrane region" description="Helical" evidence="11">
    <location>
        <begin position="348"/>
        <end position="372"/>
    </location>
</feature>
<keyword evidence="6 11" id="KW-0133">Cell shape</keyword>
<comment type="similarity">
    <text evidence="11">Belongs to the SEDS family. MrdB/RodA subfamily.</text>
</comment>
<evidence type="ECO:0000256" key="1">
    <source>
        <dbReference type="ARBA" id="ARBA00004141"/>
    </source>
</evidence>
<feature type="transmembrane region" description="Helical" evidence="11">
    <location>
        <begin position="303"/>
        <end position="327"/>
    </location>
</feature>
<protein>
    <recommendedName>
        <fullName evidence="11">Peptidoglycan glycosyltransferase RodA</fullName>
        <shortName evidence="11">PGT</shortName>
        <ecNumber evidence="11">2.4.99.28</ecNumber>
    </recommendedName>
    <alternativeName>
        <fullName evidence="11">Cell elongation protein RodA</fullName>
    </alternativeName>
    <alternativeName>
        <fullName evidence="11">Cell wall polymerase</fullName>
    </alternativeName>
    <alternativeName>
        <fullName evidence="11">Peptidoglycan polymerase</fullName>
        <shortName evidence="11">PG polymerase</shortName>
    </alternativeName>
</protein>
<comment type="function">
    <text evidence="11">Peptidoglycan polymerase that is essential for cell wall elongation.</text>
</comment>
<comment type="catalytic activity">
    <reaction evidence="11">
        <text>[GlcNAc-(1-&gt;4)-Mur2Ac(oyl-L-Ala-gamma-D-Glu-L-Lys-D-Ala-D-Ala)](n)-di-trans,octa-cis-undecaprenyl diphosphate + beta-D-GlcNAc-(1-&gt;4)-Mur2Ac(oyl-L-Ala-gamma-D-Glu-L-Lys-D-Ala-D-Ala)-di-trans,octa-cis-undecaprenyl diphosphate = [GlcNAc-(1-&gt;4)-Mur2Ac(oyl-L-Ala-gamma-D-Glu-L-Lys-D-Ala-D-Ala)](n+1)-di-trans,octa-cis-undecaprenyl diphosphate + di-trans,octa-cis-undecaprenyl diphosphate + H(+)</text>
        <dbReference type="Rhea" id="RHEA:23708"/>
        <dbReference type="Rhea" id="RHEA-COMP:9602"/>
        <dbReference type="Rhea" id="RHEA-COMP:9603"/>
        <dbReference type="ChEBI" id="CHEBI:15378"/>
        <dbReference type="ChEBI" id="CHEBI:58405"/>
        <dbReference type="ChEBI" id="CHEBI:60033"/>
        <dbReference type="ChEBI" id="CHEBI:78435"/>
        <dbReference type="EC" id="2.4.99.28"/>
    </reaction>
</comment>